<gene>
    <name evidence="4" type="ORF">BOX15_Mlig027248g1</name>
    <name evidence="5" type="ORF">BOX15_Mlig027248g2</name>
</gene>
<dbReference type="EMBL" id="NIVC01004048">
    <property type="protein sequence ID" value="PAA48807.1"/>
    <property type="molecule type" value="Genomic_DNA"/>
</dbReference>
<dbReference type="AlphaFoldDB" id="A0A267DJA9"/>
<keyword evidence="2" id="KW-0472">Membrane</keyword>
<keyword evidence="3" id="KW-0732">Signal</keyword>
<feature type="compositionally biased region" description="Low complexity" evidence="1">
    <location>
        <begin position="365"/>
        <end position="377"/>
    </location>
</feature>
<keyword evidence="6" id="KW-1185">Reference proteome</keyword>
<organism evidence="4 6">
    <name type="scientific">Macrostomum lignano</name>
    <dbReference type="NCBI Taxonomy" id="282301"/>
    <lineage>
        <taxon>Eukaryota</taxon>
        <taxon>Metazoa</taxon>
        <taxon>Spiralia</taxon>
        <taxon>Lophotrochozoa</taxon>
        <taxon>Platyhelminthes</taxon>
        <taxon>Rhabditophora</taxon>
        <taxon>Macrostomorpha</taxon>
        <taxon>Macrostomida</taxon>
        <taxon>Macrostomidae</taxon>
        <taxon>Macrostomum</taxon>
    </lineage>
</organism>
<keyword evidence="2" id="KW-1133">Transmembrane helix</keyword>
<evidence type="ECO:0000313" key="4">
    <source>
        <dbReference type="EMBL" id="PAA48807.1"/>
    </source>
</evidence>
<proteinExistence type="predicted"/>
<comment type="caution">
    <text evidence="4">The sequence shown here is derived from an EMBL/GenBank/DDBJ whole genome shotgun (WGS) entry which is preliminary data.</text>
</comment>
<feature type="transmembrane region" description="Helical" evidence="2">
    <location>
        <begin position="418"/>
        <end position="440"/>
    </location>
</feature>
<keyword evidence="2" id="KW-0812">Transmembrane</keyword>
<dbReference type="Proteomes" id="UP000215902">
    <property type="component" value="Unassembled WGS sequence"/>
</dbReference>
<feature type="signal peptide" evidence="3">
    <location>
        <begin position="1"/>
        <end position="24"/>
    </location>
</feature>
<dbReference type="EMBL" id="NIVC01000099">
    <property type="protein sequence ID" value="PAA90997.1"/>
    <property type="molecule type" value="Genomic_DNA"/>
</dbReference>
<dbReference type="InterPro" id="IPR032675">
    <property type="entry name" value="LRR_dom_sf"/>
</dbReference>
<evidence type="ECO:0000256" key="1">
    <source>
        <dbReference type="SAM" id="MobiDB-lite"/>
    </source>
</evidence>
<reference evidence="4 6" key="1">
    <citation type="submission" date="2017-06" db="EMBL/GenBank/DDBJ databases">
        <title>A platform for efficient transgenesis in Macrostomum lignano, a flatworm model organism for stem cell research.</title>
        <authorList>
            <person name="Berezikov E."/>
        </authorList>
    </citation>
    <scope>NUCLEOTIDE SEQUENCE [LARGE SCALE GENOMIC DNA]</scope>
    <source>
        <strain evidence="4">DV1</strain>
        <tissue evidence="4">Whole organism</tissue>
    </source>
</reference>
<evidence type="ECO:0000256" key="3">
    <source>
        <dbReference type="SAM" id="SignalP"/>
    </source>
</evidence>
<accession>A0A267DJA9</accession>
<feature type="region of interest" description="Disordered" evidence="1">
    <location>
        <begin position="365"/>
        <end position="384"/>
    </location>
</feature>
<evidence type="ECO:0000313" key="5">
    <source>
        <dbReference type="EMBL" id="PAA90997.1"/>
    </source>
</evidence>
<feature type="chain" id="PRO_5011915928" evidence="3">
    <location>
        <begin position="25"/>
        <end position="556"/>
    </location>
</feature>
<protein>
    <submittedName>
        <fullName evidence="4">Uncharacterized protein</fullName>
    </submittedName>
</protein>
<sequence>MPKLGIIIASQLLVLAIAQPFADAFGCGFYQRGRENASILDCRTSSAVEAYAAAGYTVQRKIFIPVSGATAWHGRPVWTLSPPLTKEEAINHLQPDAFQVESSDKVDALSLRRLRQRDSLDLTALHRLRQLNRLELAESNATCLQRGLFSTPSWMESSDSGLANQLVSLRLTDNFDLVCIQTGALDELVGLTELRISGSPRLKSLGGASELPALVRLELPTETPATLRGNADVIFCSVGASLRYLDIDSSLAFLWQPLISLANITSLRVQPSPGEAVEAVVQRLVLKQQVALCAVWPSGHLQLNGISIANLVADQLAMDYADEFCADVGDAVIKYTARAEQRCGQVNDSQDNVCADVCQSQKQISPSPSTIASTTPTNSKNATAHIQPNQRDNTENILTKKTGKTVEVNGPGMDRQGVIGTTLLTAGAFLGGALIAAYCCHSRRRMAAAARLKLTGRAVITGCPAASPQLGSGKSATGALATGQVAARAEIERGELEQIRLIGYTARLGDTDSRVFEFKETSNGTQAAAASDRVRIVMDGETDEMQGDGALLTAEL</sequence>
<dbReference type="Gene3D" id="3.80.10.10">
    <property type="entry name" value="Ribonuclease Inhibitor"/>
    <property type="match status" value="1"/>
</dbReference>
<dbReference type="SUPFAM" id="SSF52058">
    <property type="entry name" value="L domain-like"/>
    <property type="match status" value="1"/>
</dbReference>
<evidence type="ECO:0000256" key="2">
    <source>
        <dbReference type="SAM" id="Phobius"/>
    </source>
</evidence>
<name>A0A267DJA9_9PLAT</name>
<evidence type="ECO:0000313" key="6">
    <source>
        <dbReference type="Proteomes" id="UP000215902"/>
    </source>
</evidence>